<dbReference type="VEuPathDB" id="TriTrypDB:TRSC58_00927"/>
<evidence type="ECO:0000313" key="4">
    <source>
        <dbReference type="Proteomes" id="UP000031737"/>
    </source>
</evidence>
<feature type="domain" description="Poly(A) RNA polymerase mitochondrial-like central palm" evidence="2">
    <location>
        <begin position="92"/>
        <end position="248"/>
    </location>
</feature>
<dbReference type="EMBL" id="AUPL01000927">
    <property type="protein sequence ID" value="ESL11324.1"/>
    <property type="molecule type" value="Genomic_DNA"/>
</dbReference>
<proteinExistence type="predicted"/>
<sequence>MSRFRNQPRGHRASFQAAAAPRIIVTNTATPLSASVSKVKGRSGKRKRTTKGKRALVVFDSNVQVDNTPDEPPMFMQSRQDSLACSENLPLESYLRALLRVFSPTSNDQEYARQVLRDMNRALSGLDMYALIFGSWRTGISTPSSDMDFVAIQRGSRMSPGGGSSPCYRNGSGKYSTSAVLERALLDPVTASGMSRRERHKRFSGALRLVCGNLRVSLAFRSIQSIPNAKVPVVKAFHRGGKSVDVSFLRDGLVSSQFLCEEFKKPPFLLARGIIILVKALVANWLLDDPSVGGLGSFPISIMVLWFLHEEVAQRYPPEVRNSYAVCLVGFLKYYGLLFDYMRTGIDYANKRTFVKAPAPELYILNPLNPSANCAAAATLFVSRVVKKFSDTYTLFSRLLEDAPDAASLDTAVLEAFDRPLRLSGAQGVQQLQRERQRQPPESETGSQHRWEAETSLYIGDPLGN</sequence>
<dbReference type="SUPFAM" id="SSF81631">
    <property type="entry name" value="PAP/OAS1 substrate-binding domain"/>
    <property type="match status" value="1"/>
</dbReference>
<dbReference type="GO" id="GO:0043634">
    <property type="term" value="P:polyadenylation-dependent ncRNA catabolic process"/>
    <property type="evidence" value="ECO:0007669"/>
    <property type="project" value="TreeGrafter"/>
</dbReference>
<dbReference type="Gene3D" id="1.10.1410.10">
    <property type="match status" value="1"/>
</dbReference>
<protein>
    <submittedName>
        <fullName evidence="3">DNA polymerase sigma-like protein</fullName>
    </submittedName>
</protein>
<dbReference type="SUPFAM" id="SSF81301">
    <property type="entry name" value="Nucleotidyltransferase"/>
    <property type="match status" value="1"/>
</dbReference>
<organism evidence="3 4">
    <name type="scientific">Trypanosoma rangeli SC58</name>
    <dbReference type="NCBI Taxonomy" id="429131"/>
    <lineage>
        <taxon>Eukaryota</taxon>
        <taxon>Discoba</taxon>
        <taxon>Euglenozoa</taxon>
        <taxon>Kinetoplastea</taxon>
        <taxon>Metakinetoplastina</taxon>
        <taxon>Trypanosomatida</taxon>
        <taxon>Trypanosomatidae</taxon>
        <taxon>Trypanosoma</taxon>
        <taxon>Herpetosoma</taxon>
    </lineage>
</organism>
<dbReference type="InterPro" id="IPR054708">
    <property type="entry name" value="MTPAP-like_central"/>
</dbReference>
<dbReference type="GO" id="GO:0005730">
    <property type="term" value="C:nucleolus"/>
    <property type="evidence" value="ECO:0007669"/>
    <property type="project" value="TreeGrafter"/>
</dbReference>
<reference evidence="3 4" key="1">
    <citation type="submission" date="2013-07" db="EMBL/GenBank/DDBJ databases">
        <authorList>
            <person name="Stoco P.H."/>
            <person name="Wagner G."/>
            <person name="Gerber A."/>
            <person name="Zaha A."/>
            <person name="Thompson C."/>
            <person name="Bartholomeu D.C."/>
            <person name="Luckemeyer D.D."/>
            <person name="Bahia D."/>
            <person name="Loreto E."/>
            <person name="Prestes E.B."/>
            <person name="Lima F.M."/>
            <person name="Rodrigues-Luiz G."/>
            <person name="Vallejo G.A."/>
            <person name="Filho J.F."/>
            <person name="Monteiro K.M."/>
            <person name="Tyler K.M."/>
            <person name="de Almeida L.G."/>
            <person name="Ortiz M.F."/>
            <person name="Siervo M.A."/>
            <person name="de Moraes M.H."/>
            <person name="Cunha O.L."/>
            <person name="Mendonca-Neto R."/>
            <person name="Silva R."/>
            <person name="Teixeira S.M."/>
            <person name="Murta S.M."/>
            <person name="Sincero T.C."/>
            <person name="Mendes T.A."/>
            <person name="Urmenyi T.P."/>
            <person name="Silva V.G."/>
            <person name="da Rocha W.D."/>
            <person name="Andersson B."/>
            <person name="Romanha A.J."/>
            <person name="Steindel M."/>
            <person name="de Vasconcelos A.T."/>
            <person name="Grisard E.C."/>
        </authorList>
    </citation>
    <scope>NUCLEOTIDE SEQUENCE [LARGE SCALE GENOMIC DNA]</scope>
    <source>
        <strain evidence="3 4">SC58</strain>
    </source>
</reference>
<dbReference type="GO" id="GO:0005739">
    <property type="term" value="C:mitochondrion"/>
    <property type="evidence" value="ECO:0007669"/>
    <property type="project" value="UniProtKB-ARBA"/>
</dbReference>
<evidence type="ECO:0000256" key="1">
    <source>
        <dbReference type="SAM" id="MobiDB-lite"/>
    </source>
</evidence>
<dbReference type="GO" id="GO:0046872">
    <property type="term" value="F:metal ion binding"/>
    <property type="evidence" value="ECO:0007669"/>
    <property type="project" value="UniProtKB-KW"/>
</dbReference>
<feature type="region of interest" description="Disordered" evidence="1">
    <location>
        <begin position="428"/>
        <end position="465"/>
    </location>
</feature>
<comment type="caution">
    <text evidence="3">The sequence shown here is derived from an EMBL/GenBank/DDBJ whole genome shotgun (WGS) entry which is preliminary data.</text>
</comment>
<name>A0A061J8T7_TRYRA</name>
<dbReference type="GO" id="GO:0031499">
    <property type="term" value="C:TRAMP complex"/>
    <property type="evidence" value="ECO:0007669"/>
    <property type="project" value="TreeGrafter"/>
</dbReference>
<dbReference type="Pfam" id="PF22600">
    <property type="entry name" value="MTPAP-like_central"/>
    <property type="match status" value="1"/>
</dbReference>
<dbReference type="PANTHER" id="PTHR23092:SF15">
    <property type="entry name" value="INACTIVE NON-CANONICAL POLY(A) RNA POLYMERASE PROTEIN TRF4-2-RELATED"/>
    <property type="match status" value="1"/>
</dbReference>
<dbReference type="GO" id="GO:0003729">
    <property type="term" value="F:mRNA binding"/>
    <property type="evidence" value="ECO:0007669"/>
    <property type="project" value="TreeGrafter"/>
</dbReference>
<evidence type="ECO:0000259" key="2">
    <source>
        <dbReference type="Pfam" id="PF22600"/>
    </source>
</evidence>
<dbReference type="Gene3D" id="3.30.460.10">
    <property type="entry name" value="Beta Polymerase, domain 2"/>
    <property type="match status" value="1"/>
</dbReference>
<dbReference type="Proteomes" id="UP000031737">
    <property type="component" value="Unassembled WGS sequence"/>
</dbReference>
<dbReference type="InterPro" id="IPR045862">
    <property type="entry name" value="Trf4-like"/>
</dbReference>
<accession>A0A061J8T7</accession>
<gene>
    <name evidence="3" type="ORF">TRSC58_00927</name>
</gene>
<dbReference type="InterPro" id="IPR043519">
    <property type="entry name" value="NT_sf"/>
</dbReference>
<dbReference type="AlphaFoldDB" id="A0A061J8T7"/>
<evidence type="ECO:0000313" key="3">
    <source>
        <dbReference type="EMBL" id="ESL11324.1"/>
    </source>
</evidence>
<dbReference type="GO" id="GO:0031123">
    <property type="term" value="P:RNA 3'-end processing"/>
    <property type="evidence" value="ECO:0007669"/>
    <property type="project" value="TreeGrafter"/>
</dbReference>
<keyword evidence="4" id="KW-1185">Reference proteome</keyword>
<dbReference type="OrthoDB" id="273917at2759"/>
<dbReference type="GO" id="GO:1990817">
    <property type="term" value="F:poly(A) RNA polymerase activity"/>
    <property type="evidence" value="ECO:0007669"/>
    <property type="project" value="InterPro"/>
</dbReference>
<dbReference type="PANTHER" id="PTHR23092">
    <property type="entry name" value="POLY(A) RNA POLYMERASE"/>
    <property type="match status" value="1"/>
</dbReference>
<feature type="compositionally biased region" description="Basic and acidic residues" evidence="1">
    <location>
        <begin position="433"/>
        <end position="453"/>
    </location>
</feature>